<accession>A1B6B4</accession>
<dbReference type="eggNOG" id="COG0270">
    <property type="taxonomic scope" value="Bacteria"/>
</dbReference>
<evidence type="ECO:0000313" key="1">
    <source>
        <dbReference type="EMBL" id="ABL71058.1"/>
    </source>
</evidence>
<dbReference type="InterPro" id="IPR029063">
    <property type="entry name" value="SAM-dependent_MTases_sf"/>
</dbReference>
<organism evidence="1 2">
    <name type="scientific">Paracoccus denitrificans (strain Pd 1222)</name>
    <dbReference type="NCBI Taxonomy" id="318586"/>
    <lineage>
        <taxon>Bacteria</taxon>
        <taxon>Pseudomonadati</taxon>
        <taxon>Pseudomonadota</taxon>
        <taxon>Alphaproteobacteria</taxon>
        <taxon>Rhodobacterales</taxon>
        <taxon>Paracoccaceae</taxon>
        <taxon>Paracoccus</taxon>
    </lineage>
</organism>
<name>A1B6B4_PARDP</name>
<dbReference type="STRING" id="318586.Pden_2975"/>
<protein>
    <recommendedName>
        <fullName evidence="3">DNA (cytosine-5-)-methyltransferase</fullName>
    </recommendedName>
</protein>
<dbReference type="Gene3D" id="3.40.50.150">
    <property type="entry name" value="Vaccinia Virus protein VP39"/>
    <property type="match status" value="1"/>
</dbReference>
<dbReference type="EMBL" id="CP000490">
    <property type="protein sequence ID" value="ABL71058.1"/>
    <property type="molecule type" value="Genomic_DNA"/>
</dbReference>
<dbReference type="EnsemblBacteria" id="ABL71058">
    <property type="protein sequence ID" value="ABL71058"/>
    <property type="gene ID" value="Pden_2975"/>
</dbReference>
<gene>
    <name evidence="1" type="ordered locus">Pden_2975</name>
</gene>
<evidence type="ECO:0000313" key="2">
    <source>
        <dbReference type="Proteomes" id="UP000000361"/>
    </source>
</evidence>
<dbReference type="HOGENOM" id="CLU_2247421_0_0_5"/>
<dbReference type="Proteomes" id="UP000000361">
    <property type="component" value="Chromosome 2"/>
</dbReference>
<dbReference type="AlphaFoldDB" id="A1B6B4"/>
<sequence length="104" mass="11100">MNPDPSIQPATRIREAPDLPATFGIVDLFSGPGGLGEGFASLDLSGHAPFKIGISVEKEASAHRTLTLRAFLRAHQARHGTLPQAFIDFHAGLRTLATAGWRPC</sequence>
<proteinExistence type="predicted"/>
<evidence type="ECO:0008006" key="3">
    <source>
        <dbReference type="Google" id="ProtNLM"/>
    </source>
</evidence>
<reference evidence="2" key="1">
    <citation type="submission" date="2006-12" db="EMBL/GenBank/DDBJ databases">
        <title>Complete sequence of chromosome 2 of Paracoccus denitrificans PD1222.</title>
        <authorList>
            <person name="Copeland A."/>
            <person name="Lucas S."/>
            <person name="Lapidus A."/>
            <person name="Barry K."/>
            <person name="Detter J.C."/>
            <person name="Glavina del Rio T."/>
            <person name="Hammon N."/>
            <person name="Israni S."/>
            <person name="Dalin E."/>
            <person name="Tice H."/>
            <person name="Pitluck S."/>
            <person name="Munk A.C."/>
            <person name="Brettin T."/>
            <person name="Bruce D."/>
            <person name="Han C."/>
            <person name="Tapia R."/>
            <person name="Gilna P."/>
            <person name="Schmutz J."/>
            <person name="Larimer F."/>
            <person name="Land M."/>
            <person name="Hauser L."/>
            <person name="Kyrpides N."/>
            <person name="Lykidis A."/>
            <person name="Spiro S."/>
            <person name="Richardson D.J."/>
            <person name="Moir J.W.B."/>
            <person name="Ferguson S.J."/>
            <person name="van Spanning R.J.M."/>
            <person name="Richardson P."/>
        </authorList>
    </citation>
    <scope>NUCLEOTIDE SEQUENCE [LARGE SCALE GENOMIC DNA]</scope>
    <source>
        <strain evidence="2">Pd 1222</strain>
    </source>
</reference>
<dbReference type="KEGG" id="pde:Pden_2975"/>
<keyword evidence="2" id="KW-1185">Reference proteome</keyword>